<reference evidence="6 7" key="1">
    <citation type="submission" date="2021-06" db="EMBL/GenBank/DDBJ databases">
        <authorList>
            <person name="Palmer J.M."/>
        </authorList>
    </citation>
    <scope>NUCLEOTIDE SEQUENCE [LARGE SCALE GENOMIC DNA]</scope>
    <source>
        <strain evidence="6 7">XC_2019</strain>
        <tissue evidence="6">Muscle</tissue>
    </source>
</reference>
<gene>
    <name evidence="6" type="ORF">XENOCAPTIV_009711</name>
</gene>
<keyword evidence="2" id="KW-0805">Transcription regulation</keyword>
<keyword evidence="7" id="KW-1185">Reference proteome</keyword>
<evidence type="ECO:0008006" key="8">
    <source>
        <dbReference type="Google" id="ProtNLM"/>
    </source>
</evidence>
<name>A0ABV0Q5C2_9TELE</name>
<keyword evidence="5" id="KW-0539">Nucleus</keyword>
<dbReference type="EMBL" id="JAHRIN010000215">
    <property type="protein sequence ID" value="MEQ2190778.1"/>
    <property type="molecule type" value="Genomic_DNA"/>
</dbReference>
<evidence type="ECO:0000313" key="6">
    <source>
        <dbReference type="EMBL" id="MEQ2190778.1"/>
    </source>
</evidence>
<evidence type="ECO:0000256" key="5">
    <source>
        <dbReference type="ARBA" id="ARBA00023242"/>
    </source>
</evidence>
<sequence>MHQSVFELIHTEDQQEFKKNLHWALNPPASLEPATDPAGVEVTSSCPVSYNPDQLPPENSSFLERAFVCRFRCLLDNSSGFLGRQKFLHGQSRQQSGSSSPPQLALFAVATPLQPPAILEIRTKNMIFRTKHKLDFTPMACDAKYVLL</sequence>
<accession>A0ABV0Q5C2</accession>
<dbReference type="InterPro" id="IPR039091">
    <property type="entry name" value="AHR/AHRR"/>
</dbReference>
<evidence type="ECO:0000256" key="4">
    <source>
        <dbReference type="ARBA" id="ARBA00023163"/>
    </source>
</evidence>
<dbReference type="Gene3D" id="3.30.450.20">
    <property type="entry name" value="PAS domain"/>
    <property type="match status" value="1"/>
</dbReference>
<comment type="caution">
    <text evidence="6">The sequence shown here is derived from an EMBL/GenBank/DDBJ whole genome shotgun (WGS) entry which is preliminary data.</text>
</comment>
<comment type="subcellular location">
    <subcellularLocation>
        <location evidence="1">Nucleus</location>
    </subcellularLocation>
</comment>
<organism evidence="6 7">
    <name type="scientific">Xenoophorus captivus</name>
    <dbReference type="NCBI Taxonomy" id="1517983"/>
    <lineage>
        <taxon>Eukaryota</taxon>
        <taxon>Metazoa</taxon>
        <taxon>Chordata</taxon>
        <taxon>Craniata</taxon>
        <taxon>Vertebrata</taxon>
        <taxon>Euteleostomi</taxon>
        <taxon>Actinopterygii</taxon>
        <taxon>Neopterygii</taxon>
        <taxon>Teleostei</taxon>
        <taxon>Neoteleostei</taxon>
        <taxon>Acanthomorphata</taxon>
        <taxon>Ovalentaria</taxon>
        <taxon>Atherinomorphae</taxon>
        <taxon>Cyprinodontiformes</taxon>
        <taxon>Goodeidae</taxon>
        <taxon>Xenoophorus</taxon>
    </lineage>
</organism>
<dbReference type="Proteomes" id="UP001434883">
    <property type="component" value="Unassembled WGS sequence"/>
</dbReference>
<proteinExistence type="predicted"/>
<evidence type="ECO:0000256" key="3">
    <source>
        <dbReference type="ARBA" id="ARBA00023125"/>
    </source>
</evidence>
<protein>
    <recommendedName>
        <fullName evidence="8">Aryl hydrocarbon receptor</fullName>
    </recommendedName>
</protein>
<keyword evidence="3" id="KW-0238">DNA-binding</keyword>
<dbReference type="PANTHER" id="PTHR10649:SF18">
    <property type="entry name" value="ARYL HYDROCARBON RECEPTOR 1 BETA"/>
    <property type="match status" value="1"/>
</dbReference>
<evidence type="ECO:0000313" key="7">
    <source>
        <dbReference type="Proteomes" id="UP001434883"/>
    </source>
</evidence>
<dbReference type="PANTHER" id="PTHR10649">
    <property type="entry name" value="ARYL HYDROCARBON RECEPTOR"/>
    <property type="match status" value="1"/>
</dbReference>
<keyword evidence="4" id="KW-0804">Transcription</keyword>
<evidence type="ECO:0000256" key="1">
    <source>
        <dbReference type="ARBA" id="ARBA00004123"/>
    </source>
</evidence>
<evidence type="ECO:0000256" key="2">
    <source>
        <dbReference type="ARBA" id="ARBA00023015"/>
    </source>
</evidence>